<name>A0A0S2PIX3_POPTN</name>
<keyword evidence="1" id="KW-0496">Mitochondrion</keyword>
<organism evidence="1">
    <name type="scientific">Populus tremula</name>
    <name type="common">European aspen</name>
    <dbReference type="NCBI Taxonomy" id="113636"/>
    <lineage>
        <taxon>Eukaryota</taxon>
        <taxon>Viridiplantae</taxon>
        <taxon>Streptophyta</taxon>
        <taxon>Embryophyta</taxon>
        <taxon>Tracheophyta</taxon>
        <taxon>Spermatophyta</taxon>
        <taxon>Magnoliopsida</taxon>
        <taxon>eudicotyledons</taxon>
        <taxon>Gunneridae</taxon>
        <taxon>Pentapetalae</taxon>
        <taxon>rosids</taxon>
        <taxon>fabids</taxon>
        <taxon>Malpighiales</taxon>
        <taxon>Salicaceae</taxon>
        <taxon>Saliceae</taxon>
        <taxon>Populus</taxon>
    </lineage>
</organism>
<sequence>MIFIHVSKSFSPGSGAVSRVRPLNLLLAEHLSNQFQLNSTLSNESVQATHKPNKKSFTQVYISLACALFETKAGLEPCPITFIKSLALFLSATVLFLPWEYLYFFCSIVSDIKADGIIYEERYFKAISRASNSLTVLAPLPRSFIK</sequence>
<dbReference type="EMBL" id="KT337313">
    <property type="protein sequence ID" value="ALP00635.1"/>
    <property type="molecule type" value="Genomic_DNA"/>
</dbReference>
<evidence type="ECO:0000313" key="1">
    <source>
        <dbReference type="EMBL" id="ALP00635.1"/>
    </source>
</evidence>
<reference evidence="1" key="1">
    <citation type="journal article" date="2016" name="PLoS ONE">
        <title>Genome Sequences of Populus tremula Chloroplast and Mitochondrion: Implications for Holistic Poplar Breeding.</title>
        <authorList>
            <person name="Kersten B."/>
            <person name="Faivre Rampant P."/>
            <person name="Mader M."/>
            <person name="Le Paslier M.C."/>
            <person name="Bounon R."/>
            <person name="Berard A."/>
            <person name="Vettori C."/>
            <person name="Schroeder H."/>
            <person name="Leple J.C."/>
            <person name="Fladung M."/>
        </authorList>
    </citation>
    <scope>NUCLEOTIDE SEQUENCE</scope>
</reference>
<proteinExistence type="predicted"/>
<dbReference type="AlphaFoldDB" id="A0A0S2PIX3"/>
<accession>A0A0S2PIX3</accession>
<protein>
    <submittedName>
        <fullName evidence="1">Uncharacterized protein</fullName>
    </submittedName>
</protein>
<geneLocation type="mitochondrion" evidence="1"/>